<reference evidence="2 3" key="1">
    <citation type="submission" date="2016-10" db="EMBL/GenBank/DDBJ databases">
        <authorList>
            <person name="de Groot N.N."/>
        </authorList>
    </citation>
    <scope>NUCLEOTIDE SEQUENCE [LARGE SCALE GENOMIC DNA]</scope>
    <source>
        <strain evidence="2 3">CGMCC 4.3143</strain>
    </source>
</reference>
<dbReference type="SUPFAM" id="SSF55315">
    <property type="entry name" value="L30e-like"/>
    <property type="match status" value="1"/>
</dbReference>
<evidence type="ECO:0000313" key="3">
    <source>
        <dbReference type="Proteomes" id="UP000198967"/>
    </source>
</evidence>
<evidence type="ECO:0000256" key="1">
    <source>
        <dbReference type="SAM" id="MobiDB-lite"/>
    </source>
</evidence>
<dbReference type="Pfam" id="PF18844">
    <property type="entry name" value="baeRF_family2"/>
    <property type="match status" value="1"/>
</dbReference>
<sequence length="354" mass="36879">MHLDRLRPVCESDGPFATVVLDTTHDTEDADDQDRLRWRALRDRLADQGAPNDVLTRLDDAVTDAPTAVGPAGRVLVADPQQVLVDLRTRGRPTAEAASWGVVADLSAVVGQWTEAVPLVVATVDEAGGEVGAPGEEPEAVGGDRPVHKVPAGGPAHRTMQDRVEEAWRRNAVAVADAAATRVAETGARALVVAGDGPSRSRVRDALPERARAIAVDVERGHVDLDEVADAVRAADRAAALDRFAQAVGRDEGFAARGLEEVVAACRASAVEVLFLAPEAVGERAVWVGAEPGAVGLTEAELVSLGSRTVGPVPAASAVLRAAVAAGADVQLFDREDPTPDLPEGLGAILRFPV</sequence>
<evidence type="ECO:0000313" key="2">
    <source>
        <dbReference type="EMBL" id="SDG85188.1"/>
    </source>
</evidence>
<organism evidence="2 3">
    <name type="scientific">Pseudonocardia oroxyli</name>
    <dbReference type="NCBI Taxonomy" id="366584"/>
    <lineage>
        <taxon>Bacteria</taxon>
        <taxon>Bacillati</taxon>
        <taxon>Actinomycetota</taxon>
        <taxon>Actinomycetes</taxon>
        <taxon>Pseudonocardiales</taxon>
        <taxon>Pseudonocardiaceae</taxon>
        <taxon>Pseudonocardia</taxon>
    </lineage>
</organism>
<dbReference type="AlphaFoldDB" id="A0A1G7XLQ9"/>
<dbReference type="STRING" id="366584.SAMN05216377_11623"/>
<evidence type="ECO:0008006" key="4">
    <source>
        <dbReference type="Google" id="ProtNLM"/>
    </source>
</evidence>
<accession>A0A1G7XLQ9</accession>
<dbReference type="Proteomes" id="UP000198967">
    <property type="component" value="Unassembled WGS sequence"/>
</dbReference>
<protein>
    <recommendedName>
        <fullName evidence="4">Peptide chain release factor 1 (ERF1)</fullName>
    </recommendedName>
</protein>
<dbReference type="InterPro" id="IPR040701">
    <property type="entry name" value="Bact_RF_family2"/>
</dbReference>
<dbReference type="InterPro" id="IPR029064">
    <property type="entry name" value="Ribosomal_eL30-like_sf"/>
</dbReference>
<name>A0A1G7XLQ9_PSEOR</name>
<gene>
    <name evidence="2" type="ORF">SAMN05216377_11623</name>
</gene>
<proteinExistence type="predicted"/>
<dbReference type="RefSeq" id="WP_093088435.1">
    <property type="nucleotide sequence ID" value="NZ_FNBE01000016.1"/>
</dbReference>
<keyword evidence="3" id="KW-1185">Reference proteome</keyword>
<dbReference type="OrthoDB" id="5179393at2"/>
<dbReference type="EMBL" id="FNBE01000016">
    <property type="protein sequence ID" value="SDG85188.1"/>
    <property type="molecule type" value="Genomic_DNA"/>
</dbReference>
<feature type="region of interest" description="Disordered" evidence="1">
    <location>
        <begin position="130"/>
        <end position="156"/>
    </location>
</feature>